<keyword evidence="1" id="KW-0677">Repeat</keyword>
<dbReference type="AlphaFoldDB" id="A0A0P6IVJ6"/>
<keyword evidence="2 3" id="KW-0040">ANK repeat</keyword>
<proteinExistence type="evidence at transcript level"/>
<dbReference type="PANTHER" id="PTHR24198:SF165">
    <property type="entry name" value="ANKYRIN REPEAT-CONTAINING PROTEIN-RELATED"/>
    <property type="match status" value="1"/>
</dbReference>
<sequence>MAAVDKKGRIALVHILARQVSWDIFKYLLDHCIQSDVRDANGVHIFNMQDQEGKTLLYHAVSYGRLRIVEFLLDHEVDPTVRDYCGRFPLYNAVLLRHSAIVYALVKQRPDTINLQYCVTGDTPFSVAATLNNVELVRLFLNNGADLGLKDEAGCTVIAKTIIKESCAALQVILNYANQRGIEVVNNVTGNGWNALQCALMKDNVEIFRVVIEHMVGNSIDPSMTRESLIKLKQILLTKHKTIIELDVFEAAMFHNHSKINCFLHECEKLYDLKMEDTMRSRENNWLLNILQNNNVM</sequence>
<dbReference type="InterPro" id="IPR002110">
    <property type="entry name" value="Ankyrin_rpt"/>
</dbReference>
<evidence type="ECO:0000256" key="2">
    <source>
        <dbReference type="ARBA" id="ARBA00023043"/>
    </source>
</evidence>
<evidence type="ECO:0000313" key="4">
    <source>
        <dbReference type="EMBL" id="JAN95855.1"/>
    </source>
</evidence>
<reference evidence="4" key="1">
    <citation type="journal article" date="2016" name="PLoS ONE">
        <title>A Deep Insight into the Sialome of Male and Female Aedes aegypti Mosquitoes.</title>
        <authorList>
            <person name="Ribeiro J.M."/>
            <person name="Martin-Martin I."/>
            <person name="Arca B."/>
            <person name="Calvo E."/>
        </authorList>
    </citation>
    <scope>NUCLEOTIDE SEQUENCE</scope>
    <source>
        <strain evidence="4">Liverpool</strain>
        <tissue evidence="4">Salivary glands</tissue>
    </source>
</reference>
<dbReference type="PANTHER" id="PTHR24198">
    <property type="entry name" value="ANKYRIN REPEAT AND PROTEIN KINASE DOMAIN-CONTAINING PROTEIN"/>
    <property type="match status" value="1"/>
</dbReference>
<feature type="repeat" description="ANK" evidence="3">
    <location>
        <begin position="120"/>
        <end position="152"/>
    </location>
</feature>
<evidence type="ECO:0000256" key="3">
    <source>
        <dbReference type="PROSITE-ProRule" id="PRU00023"/>
    </source>
</evidence>
<organism evidence="4">
    <name type="scientific">Aedes aegypti</name>
    <name type="common">Yellowfever mosquito</name>
    <name type="synonym">Culex aegypti</name>
    <dbReference type="NCBI Taxonomy" id="7159"/>
    <lineage>
        <taxon>Eukaryota</taxon>
        <taxon>Metazoa</taxon>
        <taxon>Ecdysozoa</taxon>
        <taxon>Arthropoda</taxon>
        <taxon>Hexapoda</taxon>
        <taxon>Insecta</taxon>
        <taxon>Pterygota</taxon>
        <taxon>Neoptera</taxon>
        <taxon>Endopterygota</taxon>
        <taxon>Diptera</taxon>
        <taxon>Nematocera</taxon>
        <taxon>Culicoidea</taxon>
        <taxon>Culicidae</taxon>
        <taxon>Culicinae</taxon>
        <taxon>Aedini</taxon>
        <taxon>Aedes</taxon>
        <taxon>Stegomyia</taxon>
    </lineage>
</organism>
<dbReference type="PROSITE" id="PS50297">
    <property type="entry name" value="ANK_REP_REGION"/>
    <property type="match status" value="2"/>
</dbReference>
<evidence type="ECO:0000256" key="1">
    <source>
        <dbReference type="ARBA" id="ARBA00022737"/>
    </source>
</evidence>
<protein>
    <submittedName>
        <fullName evidence="4">Putative ankyrin</fullName>
    </submittedName>
</protein>
<dbReference type="SMART" id="SM00248">
    <property type="entry name" value="ANK"/>
    <property type="match status" value="5"/>
</dbReference>
<dbReference type="Gene3D" id="1.25.40.20">
    <property type="entry name" value="Ankyrin repeat-containing domain"/>
    <property type="match status" value="1"/>
</dbReference>
<feature type="repeat" description="ANK" evidence="3">
    <location>
        <begin position="52"/>
        <end position="84"/>
    </location>
</feature>
<accession>A0A0P6IVJ6</accession>
<dbReference type="EMBL" id="GDUN01000064">
    <property type="protein sequence ID" value="JAN95855.1"/>
    <property type="molecule type" value="mRNA"/>
</dbReference>
<dbReference type="Pfam" id="PF12796">
    <property type="entry name" value="Ank_2"/>
    <property type="match status" value="2"/>
</dbReference>
<dbReference type="InterPro" id="IPR036770">
    <property type="entry name" value="Ankyrin_rpt-contain_sf"/>
</dbReference>
<dbReference type="SUPFAM" id="SSF48403">
    <property type="entry name" value="Ankyrin repeat"/>
    <property type="match status" value="1"/>
</dbReference>
<name>A0A0P6IVJ6_AEDAE</name>
<dbReference type="PROSITE" id="PS50088">
    <property type="entry name" value="ANK_REPEAT"/>
    <property type="match status" value="2"/>
</dbReference>